<sequence>MNLENIVAEVVAKEMAKERALLFKNLEEQITVLVDKVSSMKSYPLQSFVTEEVASELTGYSMPTLRKWRTYKKGPQYYKSEKSVRYKVQDLIEFMEKDRVITSGSM</sequence>
<comment type="caution">
    <text evidence="1">The sequence shown here is derived from an EMBL/GenBank/DDBJ whole genome shotgun (WGS) entry which is preliminary data.</text>
</comment>
<dbReference type="InterPro" id="IPR009061">
    <property type="entry name" value="DNA-bd_dom_put_sf"/>
</dbReference>
<dbReference type="AlphaFoldDB" id="A0A9D2GVY2"/>
<dbReference type="SUPFAM" id="SSF46955">
    <property type="entry name" value="Putative DNA-binding domain"/>
    <property type="match status" value="1"/>
</dbReference>
<dbReference type="Proteomes" id="UP000824176">
    <property type="component" value="Unassembled WGS sequence"/>
</dbReference>
<reference evidence="1" key="1">
    <citation type="journal article" date="2021" name="PeerJ">
        <title>Extensive microbial diversity within the chicken gut microbiome revealed by metagenomics and culture.</title>
        <authorList>
            <person name="Gilroy R."/>
            <person name="Ravi A."/>
            <person name="Getino M."/>
            <person name="Pursley I."/>
            <person name="Horton D.L."/>
            <person name="Alikhan N.F."/>
            <person name="Baker D."/>
            <person name="Gharbi K."/>
            <person name="Hall N."/>
            <person name="Watson M."/>
            <person name="Adriaenssens E.M."/>
            <person name="Foster-Nyarko E."/>
            <person name="Jarju S."/>
            <person name="Secka A."/>
            <person name="Antonio M."/>
            <person name="Oren A."/>
            <person name="Chaudhuri R.R."/>
            <person name="La Ragione R."/>
            <person name="Hildebrand F."/>
            <person name="Pallen M.J."/>
        </authorList>
    </citation>
    <scope>NUCLEOTIDE SEQUENCE</scope>
    <source>
        <strain evidence="1">ChiW4-1371</strain>
    </source>
</reference>
<evidence type="ECO:0000313" key="2">
    <source>
        <dbReference type="Proteomes" id="UP000824176"/>
    </source>
</evidence>
<name>A0A9D2GVY2_9BACT</name>
<proteinExistence type="predicted"/>
<accession>A0A9D2GVY2</accession>
<protein>
    <submittedName>
        <fullName evidence="1">Helix-turn-helix domain-containing protein</fullName>
    </submittedName>
</protein>
<organism evidence="1 2">
    <name type="scientific">Candidatus Mucispirillum faecigallinarum</name>
    <dbReference type="NCBI Taxonomy" id="2838699"/>
    <lineage>
        <taxon>Bacteria</taxon>
        <taxon>Pseudomonadati</taxon>
        <taxon>Deferribacterota</taxon>
        <taxon>Deferribacteres</taxon>
        <taxon>Deferribacterales</taxon>
        <taxon>Mucispirillaceae</taxon>
        <taxon>Mucispirillum</taxon>
    </lineage>
</organism>
<reference evidence="1" key="2">
    <citation type="submission" date="2021-04" db="EMBL/GenBank/DDBJ databases">
        <authorList>
            <person name="Gilroy R."/>
        </authorList>
    </citation>
    <scope>NUCLEOTIDE SEQUENCE</scope>
    <source>
        <strain evidence="1">ChiW4-1371</strain>
    </source>
</reference>
<gene>
    <name evidence="1" type="ORF">H9804_10410</name>
</gene>
<dbReference type="EMBL" id="DXAQ01000155">
    <property type="protein sequence ID" value="HIZ90347.1"/>
    <property type="molecule type" value="Genomic_DNA"/>
</dbReference>
<evidence type="ECO:0000313" key="1">
    <source>
        <dbReference type="EMBL" id="HIZ90347.1"/>
    </source>
</evidence>